<dbReference type="Pfam" id="PF00057">
    <property type="entry name" value="Ldl_recept_a"/>
    <property type="match status" value="3"/>
</dbReference>
<dbReference type="InterPro" id="IPR036055">
    <property type="entry name" value="LDL_receptor-like_sf"/>
</dbReference>
<dbReference type="PROSITE" id="PS50068">
    <property type="entry name" value="LDLRA_2"/>
    <property type="match status" value="4"/>
</dbReference>
<evidence type="ECO:0000256" key="7">
    <source>
        <dbReference type="ARBA" id="ARBA00022737"/>
    </source>
</evidence>
<dbReference type="PROSITE" id="PS51120">
    <property type="entry name" value="LDLRB"/>
    <property type="match status" value="2"/>
</dbReference>
<dbReference type="SMART" id="SM00192">
    <property type="entry name" value="LDLa"/>
    <property type="match status" value="4"/>
</dbReference>
<dbReference type="GO" id="GO:0006898">
    <property type="term" value="P:receptor-mediated endocytosis"/>
    <property type="evidence" value="ECO:0007669"/>
    <property type="project" value="TreeGrafter"/>
</dbReference>
<feature type="disulfide bond" evidence="13">
    <location>
        <begin position="544"/>
        <end position="556"/>
    </location>
</feature>
<dbReference type="SUPFAM" id="SSF63825">
    <property type="entry name" value="YWTD domain"/>
    <property type="match status" value="1"/>
</dbReference>
<dbReference type="InterPro" id="IPR000033">
    <property type="entry name" value="LDLR_classB_rpt"/>
</dbReference>
<dbReference type="InterPro" id="IPR011042">
    <property type="entry name" value="6-blade_b-propeller_TolB-like"/>
</dbReference>
<feature type="disulfide bond" evidence="13">
    <location>
        <begin position="396"/>
        <end position="408"/>
    </location>
</feature>
<keyword evidence="3" id="KW-0245">EGF-like domain</keyword>
<feature type="disulfide bond" evidence="13">
    <location>
        <begin position="493"/>
        <end position="508"/>
    </location>
</feature>
<keyword evidence="4" id="KW-0254">Endocytosis</keyword>
<evidence type="ECO:0000256" key="6">
    <source>
        <dbReference type="ARBA" id="ARBA00022729"/>
    </source>
</evidence>
<evidence type="ECO:0000256" key="10">
    <source>
        <dbReference type="ARBA" id="ARBA00023157"/>
    </source>
</evidence>
<evidence type="ECO:0000256" key="1">
    <source>
        <dbReference type="ARBA" id="ARBA00004167"/>
    </source>
</evidence>
<dbReference type="FunFam" id="2.120.10.30:FF:000241">
    <property type="entry name" value="Low-density lipoprotein receptor-related protein 6"/>
    <property type="match status" value="1"/>
</dbReference>
<organism evidence="17 18">
    <name type="scientific">Romanomermis culicivorax</name>
    <name type="common">Nematode worm</name>
    <dbReference type="NCBI Taxonomy" id="13658"/>
    <lineage>
        <taxon>Eukaryota</taxon>
        <taxon>Metazoa</taxon>
        <taxon>Ecdysozoa</taxon>
        <taxon>Nematoda</taxon>
        <taxon>Enoplea</taxon>
        <taxon>Dorylaimia</taxon>
        <taxon>Mermithida</taxon>
        <taxon>Mermithoidea</taxon>
        <taxon>Mermithidae</taxon>
        <taxon>Romanomermis</taxon>
    </lineage>
</organism>
<evidence type="ECO:0000256" key="4">
    <source>
        <dbReference type="ARBA" id="ARBA00022583"/>
    </source>
</evidence>
<dbReference type="WBParaSite" id="nRc.2.0.1.t07606-RA">
    <property type="protein sequence ID" value="nRc.2.0.1.t07606-RA"/>
    <property type="gene ID" value="nRc.2.0.1.g07606"/>
</dbReference>
<comment type="subcellular location">
    <subcellularLocation>
        <location evidence="2">Endomembrane system</location>
    </subcellularLocation>
    <subcellularLocation>
        <location evidence="1">Membrane</location>
        <topology evidence="1">Single-pass membrane protein</topology>
    </subcellularLocation>
</comment>
<evidence type="ECO:0000256" key="13">
    <source>
        <dbReference type="PROSITE-ProRule" id="PRU00124"/>
    </source>
</evidence>
<dbReference type="InterPro" id="IPR051221">
    <property type="entry name" value="LDLR-related"/>
</dbReference>
<feature type="domain" description="GST N-terminal" evidence="16">
    <location>
        <begin position="173"/>
        <end position="250"/>
    </location>
</feature>
<keyword evidence="11" id="KW-0675">Receptor</keyword>
<dbReference type="SUPFAM" id="SSF57424">
    <property type="entry name" value="LDL receptor-like module"/>
    <property type="match status" value="3"/>
</dbReference>
<reference evidence="18" key="1">
    <citation type="submission" date="2022-11" db="UniProtKB">
        <authorList>
            <consortium name="WormBaseParasite"/>
        </authorList>
    </citation>
    <scope>IDENTIFICATION</scope>
</reference>
<dbReference type="PROSITE" id="PS50404">
    <property type="entry name" value="GST_NTER"/>
    <property type="match status" value="1"/>
</dbReference>
<dbReference type="PANTHER" id="PTHR22722">
    <property type="entry name" value="LOW-DENSITY LIPOPROTEIN RECEPTOR-RELATED PROTEIN 2-RELATED"/>
    <property type="match status" value="1"/>
</dbReference>
<dbReference type="GO" id="GO:0042562">
    <property type="term" value="F:hormone binding"/>
    <property type="evidence" value="ECO:0007669"/>
    <property type="project" value="TreeGrafter"/>
</dbReference>
<feature type="compositionally biased region" description="Basic and acidic residues" evidence="15">
    <location>
        <begin position="1"/>
        <end position="11"/>
    </location>
</feature>
<feature type="repeat" description="LDL-receptor class B" evidence="14">
    <location>
        <begin position="794"/>
        <end position="837"/>
    </location>
</feature>
<dbReference type="InterPro" id="IPR004045">
    <property type="entry name" value="Glutathione_S-Trfase_N"/>
</dbReference>
<dbReference type="AlphaFoldDB" id="A0A915I0F3"/>
<keyword evidence="17" id="KW-1185">Reference proteome</keyword>
<evidence type="ECO:0000313" key="17">
    <source>
        <dbReference type="Proteomes" id="UP000887565"/>
    </source>
</evidence>
<keyword evidence="6" id="KW-0732">Signal</keyword>
<dbReference type="SMART" id="SM00181">
    <property type="entry name" value="EGF"/>
    <property type="match status" value="4"/>
</dbReference>
<dbReference type="PRINTS" id="PR00261">
    <property type="entry name" value="LDLRECEPTOR"/>
</dbReference>
<dbReference type="GO" id="GO:0012505">
    <property type="term" value="C:endomembrane system"/>
    <property type="evidence" value="ECO:0007669"/>
    <property type="project" value="UniProtKB-SubCell"/>
</dbReference>
<dbReference type="SUPFAM" id="SSF57196">
    <property type="entry name" value="EGF/Laminin"/>
    <property type="match status" value="1"/>
</dbReference>
<dbReference type="SUPFAM" id="SSF52833">
    <property type="entry name" value="Thioredoxin-like"/>
    <property type="match status" value="1"/>
</dbReference>
<keyword evidence="9" id="KW-0472">Membrane</keyword>
<dbReference type="Gene3D" id="4.10.400.10">
    <property type="entry name" value="Low-density Lipoprotein Receptor"/>
    <property type="match status" value="4"/>
</dbReference>
<evidence type="ECO:0000256" key="3">
    <source>
        <dbReference type="ARBA" id="ARBA00022536"/>
    </source>
</evidence>
<keyword evidence="10 13" id="KW-1015">Disulfide bond</keyword>
<comment type="caution">
    <text evidence="13">Lacks conserved residue(s) required for the propagation of feature annotation.</text>
</comment>
<dbReference type="CDD" id="cd03039">
    <property type="entry name" value="GST_N_Sigma_like"/>
    <property type="match status" value="1"/>
</dbReference>
<sequence length="985" mass="110799">ADSTKNVDKKGGVQNTPDSQADQNQNQHQISSPNIQPATSSNESAKSVIYEAIVDGGAAQVANGALARPPSDPKIVEQTYASLILNNLQSLSHEIEFDRQMMTTMGQDQQQQKHKVSYQDDPKVNFEPPVKNVADNEIISSRENLHQMDNLDEIQQIMDRKPIVASNLGNDQAVQLIYFDKQRLTAEPARLIMQYANVRYGEQFVPINEWHSYQPGTPMGTLPVLRLAEGDLCQPMAIARYLASTHGLLGADDWEAANVDMLIHGFLDLLDNLKPVYSEPDDGIRIMESSGDHKKCFVVCLSLMDELLNLLSLARRICHLKTFQMVRSPQPALSTTTTTTKKVRLEIDRYTCPANFTMCRNLYCVSLKFRCDGFDDCGDGTDEEKCDAKERISRTCARNKFKCSLGPCISRLSLCDGVTGHYTRPLGRNGMECNRRNVTERKGKFFLHSVRLEDCPQGEDEIGCSMKPKQSYCQKGYFQCLDVDGCIPGDWVCDGEADCNDASDERNCQRPHQRSADSWSNILSQSQGASNFLSRRTLTTSQPCNKFSFICGSGDCITESRVCDGRRDCRDGSDEGNFCKECLIQNGGCQEFCQPKPEGAQCSCRVGYRLMSDRKSCRDPRACSDGDKVCDHYCTMIGDSRLCYCSFGYETFGQDGTRCKLIISEGYLIFAAGPEIRTIELNEDHRHNLYGLMFRDKTDSRVGSLSYNNRKHLVYFASDNKIQYINEKSRATCVLGGFQRGIDLAIDWVTENIYYVENSPAMLGVCRWDGRYCHEFYYNQLTDVRGIALHPRRGLMFWIDHAKTMRIERADMDGSRRRVVVDHKLEEPVALTIDYVHERIYWVDAKLSMIESCDLDGSYRALVLSSATKHPVDLFVFDSKIYWADSYASGIYSTTTRDPNANVTLVHSSPFKPNSLTVNHTAYHNLSLSNPCELITCSYICTIHSTEDGGIVAKCLCPKSYVAHPDKPTECYPTNTLSSVKPSDC</sequence>
<feature type="disulfide bond" evidence="13">
    <location>
        <begin position="352"/>
        <end position="364"/>
    </location>
</feature>
<protein>
    <submittedName>
        <fullName evidence="18">GST N-terminal domain-containing protein</fullName>
    </submittedName>
</protein>
<evidence type="ECO:0000256" key="8">
    <source>
        <dbReference type="ARBA" id="ARBA00022989"/>
    </source>
</evidence>
<dbReference type="Pfam" id="PF14670">
    <property type="entry name" value="FXa_inhibition"/>
    <property type="match status" value="1"/>
</dbReference>
<evidence type="ECO:0000256" key="5">
    <source>
        <dbReference type="ARBA" id="ARBA00022692"/>
    </source>
</evidence>
<dbReference type="InterPro" id="IPR000742">
    <property type="entry name" value="EGF"/>
</dbReference>
<dbReference type="CDD" id="cd00112">
    <property type="entry name" value="LDLa"/>
    <property type="match status" value="3"/>
</dbReference>
<keyword evidence="7" id="KW-0677">Repeat</keyword>
<keyword evidence="12" id="KW-0325">Glycoprotein</keyword>
<dbReference type="InterPro" id="IPR002172">
    <property type="entry name" value="LDrepeatLR_classA_rpt"/>
</dbReference>
<feature type="disulfide bond" evidence="13">
    <location>
        <begin position="359"/>
        <end position="377"/>
    </location>
</feature>
<dbReference type="Proteomes" id="UP000887565">
    <property type="component" value="Unplaced"/>
</dbReference>
<feature type="repeat" description="LDL-receptor class B" evidence="14">
    <location>
        <begin position="838"/>
        <end position="880"/>
    </location>
</feature>
<dbReference type="FunFam" id="2.10.25.10:FF:000037">
    <property type="entry name" value="Signal peptide, CUB domain and EGF-like domain-containing 2"/>
    <property type="match status" value="1"/>
</dbReference>
<name>A0A915I0F3_ROMCU</name>
<dbReference type="GO" id="GO:0043235">
    <property type="term" value="C:receptor complex"/>
    <property type="evidence" value="ECO:0007669"/>
    <property type="project" value="TreeGrafter"/>
</dbReference>
<evidence type="ECO:0000256" key="9">
    <source>
        <dbReference type="ARBA" id="ARBA00023136"/>
    </source>
</evidence>
<evidence type="ECO:0000313" key="18">
    <source>
        <dbReference type="WBParaSite" id="nRc.2.0.1.t07606-RA"/>
    </source>
</evidence>
<dbReference type="OMA" id="YMRVLKN"/>
<dbReference type="Gene3D" id="2.120.10.30">
    <property type="entry name" value="TolB, C-terminal domain"/>
    <property type="match status" value="1"/>
</dbReference>
<dbReference type="GO" id="GO:0016324">
    <property type="term" value="C:apical plasma membrane"/>
    <property type="evidence" value="ECO:0007669"/>
    <property type="project" value="TreeGrafter"/>
</dbReference>
<evidence type="ECO:0000256" key="14">
    <source>
        <dbReference type="PROSITE-ProRule" id="PRU00461"/>
    </source>
</evidence>
<feature type="disulfide bond" evidence="13">
    <location>
        <begin position="371"/>
        <end position="386"/>
    </location>
</feature>
<dbReference type="SMART" id="SM00135">
    <property type="entry name" value="LY"/>
    <property type="match status" value="4"/>
</dbReference>
<evidence type="ECO:0000259" key="16">
    <source>
        <dbReference type="PROSITE" id="PS50404"/>
    </source>
</evidence>
<evidence type="ECO:0000256" key="12">
    <source>
        <dbReference type="ARBA" id="ARBA00023180"/>
    </source>
</evidence>
<feature type="region of interest" description="Disordered" evidence="15">
    <location>
        <begin position="1"/>
        <end position="43"/>
    </location>
</feature>
<dbReference type="Gene3D" id="1.20.1050.10">
    <property type="match status" value="1"/>
</dbReference>
<evidence type="ECO:0000256" key="15">
    <source>
        <dbReference type="SAM" id="MobiDB-lite"/>
    </source>
</evidence>
<accession>A0A915I0F3</accession>
<evidence type="ECO:0000256" key="11">
    <source>
        <dbReference type="ARBA" id="ARBA00023170"/>
    </source>
</evidence>
<keyword evidence="5" id="KW-0812">Transmembrane</keyword>
<proteinExistence type="predicted"/>
<feature type="disulfide bond" evidence="13">
    <location>
        <begin position="551"/>
        <end position="569"/>
    </location>
</feature>
<dbReference type="InterPro" id="IPR023415">
    <property type="entry name" value="LDLR_class-A_CS"/>
</dbReference>
<feature type="compositionally biased region" description="Polar residues" evidence="15">
    <location>
        <begin position="13"/>
        <end position="43"/>
    </location>
</feature>
<dbReference type="Gene3D" id="2.10.25.10">
    <property type="entry name" value="Laminin"/>
    <property type="match status" value="1"/>
</dbReference>
<evidence type="ECO:0000256" key="2">
    <source>
        <dbReference type="ARBA" id="ARBA00004308"/>
    </source>
</evidence>
<dbReference type="PROSITE" id="PS01209">
    <property type="entry name" value="LDLRA_1"/>
    <property type="match status" value="1"/>
</dbReference>
<dbReference type="Pfam" id="PF00058">
    <property type="entry name" value="Ldl_recept_b"/>
    <property type="match status" value="1"/>
</dbReference>
<dbReference type="Gene3D" id="3.40.30.10">
    <property type="entry name" value="Glutaredoxin"/>
    <property type="match status" value="1"/>
</dbReference>
<keyword evidence="8" id="KW-1133">Transmembrane helix</keyword>
<dbReference type="InterPro" id="IPR036249">
    <property type="entry name" value="Thioredoxin-like_sf"/>
</dbReference>
<dbReference type="PANTHER" id="PTHR22722:SF14">
    <property type="entry name" value="MEGALIN, ISOFORM A"/>
    <property type="match status" value="1"/>
</dbReference>